<keyword evidence="1" id="KW-0328">Glycosyltransferase</keyword>
<protein>
    <submittedName>
        <fullName evidence="3">Glycosyl transferase</fullName>
    </submittedName>
</protein>
<dbReference type="Pfam" id="PF03808">
    <property type="entry name" value="Glyco_tran_WecG"/>
    <property type="match status" value="1"/>
</dbReference>
<dbReference type="EMBL" id="LWQS01000038">
    <property type="protein sequence ID" value="OAN47322.1"/>
    <property type="molecule type" value="Genomic_DNA"/>
</dbReference>
<accession>A0A178MEY1</accession>
<proteinExistence type="predicted"/>
<dbReference type="GO" id="GO:0016758">
    <property type="term" value="F:hexosyltransferase activity"/>
    <property type="evidence" value="ECO:0007669"/>
    <property type="project" value="TreeGrafter"/>
</dbReference>
<dbReference type="STRING" id="1707952.A6A03_00845"/>
<keyword evidence="4" id="KW-1185">Reference proteome</keyword>
<dbReference type="OrthoDB" id="9771846at2"/>
<keyword evidence="2 3" id="KW-0808">Transferase</keyword>
<dbReference type="PANTHER" id="PTHR34136:SF1">
    <property type="entry name" value="UDP-N-ACETYL-D-MANNOSAMINURONIC ACID TRANSFERASE"/>
    <property type="match status" value="1"/>
</dbReference>
<dbReference type="InterPro" id="IPR004629">
    <property type="entry name" value="WecG_TagA_CpsF"/>
</dbReference>
<dbReference type="Proteomes" id="UP000078287">
    <property type="component" value="Unassembled WGS sequence"/>
</dbReference>
<dbReference type="PANTHER" id="PTHR34136">
    <property type="match status" value="1"/>
</dbReference>
<evidence type="ECO:0000313" key="4">
    <source>
        <dbReference type="Proteomes" id="UP000078287"/>
    </source>
</evidence>
<evidence type="ECO:0000256" key="1">
    <source>
        <dbReference type="ARBA" id="ARBA00022676"/>
    </source>
</evidence>
<evidence type="ECO:0000256" key="2">
    <source>
        <dbReference type="ARBA" id="ARBA00022679"/>
    </source>
</evidence>
<sequence>MKTDRLALLNVLVDPLPIPLLNQSIATAIAQHARWIIAHHNLHSVYLYQRDPKMRAFYERAQIIHIDGMPLVYWGRVLGYPLRRDQRVTYVDWVHPLMAAAAAGGWRVFYLGGKPGIAARAAERLRQHYPALQIATRDGYFQPADNTAVLTEIANFQPHVLMVGMGMPRQEHWILENLEHLTANAILTAGACFDYVAGAIPTPPRWMGRTGLEWLYRLYSEPRRLARRYLLEPWALVPLMVRDLWQMAQRGRGAGK</sequence>
<dbReference type="NCBIfam" id="TIGR00696">
    <property type="entry name" value="wecG_tagA_cpsF"/>
    <property type="match status" value="1"/>
</dbReference>
<dbReference type="CDD" id="cd06533">
    <property type="entry name" value="Glyco_transf_WecG_TagA"/>
    <property type="match status" value="1"/>
</dbReference>
<evidence type="ECO:0000313" key="3">
    <source>
        <dbReference type="EMBL" id="OAN47322.1"/>
    </source>
</evidence>
<dbReference type="AlphaFoldDB" id="A0A178MEY1"/>
<comment type="caution">
    <text evidence="3">The sequence shown here is derived from an EMBL/GenBank/DDBJ whole genome shotgun (WGS) entry which is preliminary data.</text>
</comment>
<name>A0A178MEY1_9CHLR</name>
<organism evidence="3 4">
    <name type="scientific">Chloroflexus islandicus</name>
    <dbReference type="NCBI Taxonomy" id="1707952"/>
    <lineage>
        <taxon>Bacteria</taxon>
        <taxon>Bacillati</taxon>
        <taxon>Chloroflexota</taxon>
        <taxon>Chloroflexia</taxon>
        <taxon>Chloroflexales</taxon>
        <taxon>Chloroflexineae</taxon>
        <taxon>Chloroflexaceae</taxon>
        <taxon>Chloroflexus</taxon>
    </lineage>
</organism>
<gene>
    <name evidence="3" type="ORF">A6A03_00845</name>
</gene>
<reference evidence="3 4" key="1">
    <citation type="submission" date="2016-04" db="EMBL/GenBank/DDBJ databases">
        <title>Chloroflexus islandicus sp. nov., a thermophilic filamentous anoxygenic phototrophic bacterium from geyser Strokkur (Iceland).</title>
        <authorList>
            <person name="Gaisin V.A."/>
            <person name="Kalashnikov A.M."/>
            <person name="Sukhacheva M.V."/>
            <person name="Grouzdev D.S."/>
            <person name="Ivanov T.M."/>
            <person name="Kuznetsov B."/>
            <person name="Gorlenko V.M."/>
        </authorList>
    </citation>
    <scope>NUCLEOTIDE SEQUENCE [LARGE SCALE GENOMIC DNA]</scope>
    <source>
        <strain evidence="4">isl-2</strain>
    </source>
</reference>